<evidence type="ECO:0000313" key="7">
    <source>
        <dbReference type="EMBL" id="RPB13906.1"/>
    </source>
</evidence>
<keyword evidence="5" id="KW-0539">Nucleus</keyword>
<evidence type="ECO:0000256" key="5">
    <source>
        <dbReference type="ARBA" id="ARBA00023242"/>
    </source>
</evidence>
<feature type="compositionally biased region" description="Acidic residues" evidence="6">
    <location>
        <begin position="1780"/>
        <end position="1800"/>
    </location>
</feature>
<evidence type="ECO:0000256" key="4">
    <source>
        <dbReference type="ARBA" id="ARBA00014848"/>
    </source>
</evidence>
<name>A0A3N4KTQ4_9PEZI</name>
<dbReference type="OrthoDB" id="77564at2759"/>
<feature type="compositionally biased region" description="Low complexity" evidence="6">
    <location>
        <begin position="393"/>
        <end position="402"/>
    </location>
</feature>
<dbReference type="EMBL" id="ML119120">
    <property type="protein sequence ID" value="RPB13906.1"/>
    <property type="molecule type" value="Genomic_DNA"/>
</dbReference>
<feature type="compositionally biased region" description="Low complexity" evidence="6">
    <location>
        <begin position="1741"/>
        <end position="1752"/>
    </location>
</feature>
<organism evidence="7 8">
    <name type="scientific">Morchella conica CCBAS932</name>
    <dbReference type="NCBI Taxonomy" id="1392247"/>
    <lineage>
        <taxon>Eukaryota</taxon>
        <taxon>Fungi</taxon>
        <taxon>Dikarya</taxon>
        <taxon>Ascomycota</taxon>
        <taxon>Pezizomycotina</taxon>
        <taxon>Pezizomycetes</taxon>
        <taxon>Pezizales</taxon>
        <taxon>Morchellaceae</taxon>
        <taxon>Morchella</taxon>
    </lineage>
</organism>
<comment type="subcellular location">
    <subcellularLocation>
        <location evidence="2">Nucleus</location>
    </subcellularLocation>
</comment>
<gene>
    <name evidence="7" type="ORF">P167DRAFT_504234</name>
</gene>
<evidence type="ECO:0000256" key="1">
    <source>
        <dbReference type="ARBA" id="ARBA00002687"/>
    </source>
</evidence>
<comment type="similarity">
    <text evidence="3">Belongs to the HIR3 family.</text>
</comment>
<feature type="region of interest" description="Disordered" evidence="6">
    <location>
        <begin position="305"/>
        <end position="412"/>
    </location>
</feature>
<dbReference type="GO" id="GO:0005634">
    <property type="term" value="C:nucleus"/>
    <property type="evidence" value="ECO:0007669"/>
    <property type="project" value="UniProtKB-SubCell"/>
</dbReference>
<feature type="region of interest" description="Disordered" evidence="6">
    <location>
        <begin position="1"/>
        <end position="20"/>
    </location>
</feature>
<dbReference type="STRING" id="1392247.A0A3N4KTQ4"/>
<sequence length="1800" mass="201404">MSSFIPLNVYPDSDSEGEADNTQEIQIEEALKLYQRALKFHTDGDWDEAHKAYDELFSSDIFQADSLSGDIDDEQVHARNTSSASSLPLILYLAYKNHGAFKLDKLHATGGDTSTLLSTIHQALEWFSTALGRDAGDPSLWRKSAQLALAIDSSRLARFALESILDHDTVGADTASDALSLVMGGVPNPEEHLASIRLRDVMRKICDTVSLSNPRFIKIAKRKIRPEFEKFVNPYPWLPLPAPEAQKTLGEALGAISDRKQVVVVPTRTWAAAGRAILSHLVPEATEEAGINTSSVLQIEIPTFEGEDLSRDTTPEEPTPPELAGKSELPAASDNDDIAMTDASAGANLSVNGRRRSGSAARKRKSASLGANEGDAGRSRLSKRQRDKKEADAAAAAAAAAAPDSKAKVRQETHDEKLFNTADELFSPLGIHLGTASSLKIKTEATGALVARDDLYLSDFKKILQDWDDDKGNVVLYGDGIQGPDETAQGMAFLDLETNVPSRPILGGDEGLRKWVKLVNSHGCTPKEAAFEWLKALCVRDVHPTGTKRPSIRGILGSGGQSSWIRHNWPDVLRETVTAVAKECEDVLVRFFREHITTLTERGVFLEEDLAVVEWAQTCLEIYLGDLADSERRRSSAELSMADSLTLTVLRERVQRWSMIVADLIDCLPRDQEGQLAEDQLTLRYQWASGVFTAFTGAEREFRLYYFEDLRQILENGETRAFEIPNSSIMPEVSALRAGREISKLKTVDFFTTIFNATSDARDPAEVIEVLEAVLEPGTVEPYDEDERIALQEISRFLEGSSAMFRLHLWEKLKTAYERIYNRPKVLCCILRCIEVIMNDLKDRSYVESTPDHRYFVLLRALRLVDQLIPIVLMLVSGGMGNVNMAEIDPAGLVDAMKAVGSLLRLLHTYAFWDDAVKNTEAVQSDLHSYRLVVVKFKEMMVRGWCVQYLLYREAVERGMGRDSGWTEGERESALCRLLKDVHDELGVRHYCKLSNHVFLKLMHDELLRFNLREFDHELLQCIHCRFHLMICQSENWYFYEHKTDAEALDKATAMQLMPFILHLASRKKILQLAKTDIKGGLDKLYEVVGPPKSINNNKIAHNEHVISVYIRGSIHPLRLFGSIKGEGVLSTVEVGGLYAQVAAKGLYFILGKCSLYPVRYQKKVGAVKGDELETAVRFFRADLSCMPDKWETWYRLAQSYESQMEEAQTWSADGINTRRSELVGLERRSILCYMMASSLAIKHADIDDEDVKCLIGGMYMDFGTRVYSASRSPMAGESFWTDGFDRHYSGRNGEGMYKAKAHAEVSTTNAIRFALVLFQSAVDMEEQDNWKAYYMIGKCMGKLLDLADAKTTFGPEDVLEKYVEAIKYCPEKIGNDHIFEPHHKLVSTACKYVLRERLTPQRACEILEATPFTKRIEPAEDREGFVKYILEVLKKMRTADKPKWHHRMTNRAAQLKYYEQKDIAGARAEFQTLFSNKAAQLSIWRPENERPGRHFVFASQYTMFYVDLLEILDDRATLEVLAKRVRRLANGLFRHADVWTHVMIAYIKVLRRTGDVPDQADEEVFKNVTFEEFHTYSIHLEAYCNLKDTGSGSPTLELLREVYELRRSNGGLAKTPLIDDLLADTYAKLYSELVPQIQKQLTNPPTGTTTPIVITAAQQLEQENSRANPMSLKNLMLSEDPTPTDAALIAAHNKPDDLPLRGKITKLSRRELVSRAAMICKIASAPVQGKGAPTAGGSGASSVVANPSSPKRGVTSGGQERGGSPEDTPMGSPRAERDGDSDEGMESEGEGDVMQDVDQ</sequence>
<dbReference type="FunCoup" id="A0A3N4KTQ4">
    <property type="interactions" value="131"/>
</dbReference>
<dbReference type="InterPro" id="IPR033053">
    <property type="entry name" value="Hir3/CABIN1"/>
</dbReference>
<dbReference type="InParanoid" id="A0A3N4KTQ4"/>
<dbReference type="GO" id="GO:0006325">
    <property type="term" value="P:chromatin organization"/>
    <property type="evidence" value="ECO:0007669"/>
    <property type="project" value="InterPro"/>
</dbReference>
<proteinExistence type="inferred from homology"/>
<feature type="region of interest" description="Disordered" evidence="6">
    <location>
        <begin position="1728"/>
        <end position="1800"/>
    </location>
</feature>
<evidence type="ECO:0000256" key="2">
    <source>
        <dbReference type="ARBA" id="ARBA00004123"/>
    </source>
</evidence>
<evidence type="ECO:0000313" key="8">
    <source>
        <dbReference type="Proteomes" id="UP000277580"/>
    </source>
</evidence>
<feature type="compositionally biased region" description="Basic residues" evidence="6">
    <location>
        <begin position="353"/>
        <end position="366"/>
    </location>
</feature>
<dbReference type="PANTHER" id="PTHR15502">
    <property type="entry name" value="CALCINEURIN-BINDING PROTEIN CABIN 1-RELATED"/>
    <property type="match status" value="1"/>
</dbReference>
<keyword evidence="8" id="KW-1185">Reference proteome</keyword>
<evidence type="ECO:0000256" key="3">
    <source>
        <dbReference type="ARBA" id="ARBA00007335"/>
    </source>
</evidence>
<dbReference type="Proteomes" id="UP000277580">
    <property type="component" value="Unassembled WGS sequence"/>
</dbReference>
<comment type="function">
    <text evidence="1">Has a role in a nucleosome assembly pathway that is required for the integrity of heterochromatin and proper chromosome segregation.</text>
</comment>
<dbReference type="GO" id="GO:0000417">
    <property type="term" value="C:HIR complex"/>
    <property type="evidence" value="ECO:0007669"/>
    <property type="project" value="TreeGrafter"/>
</dbReference>
<protein>
    <recommendedName>
        <fullName evidence="4">Histone transcription regulator 3 homolog</fullName>
    </recommendedName>
</protein>
<reference evidence="7 8" key="1">
    <citation type="journal article" date="2018" name="Nat. Ecol. Evol.">
        <title>Pezizomycetes genomes reveal the molecular basis of ectomycorrhizal truffle lifestyle.</title>
        <authorList>
            <person name="Murat C."/>
            <person name="Payen T."/>
            <person name="Noel B."/>
            <person name="Kuo A."/>
            <person name="Morin E."/>
            <person name="Chen J."/>
            <person name="Kohler A."/>
            <person name="Krizsan K."/>
            <person name="Balestrini R."/>
            <person name="Da Silva C."/>
            <person name="Montanini B."/>
            <person name="Hainaut M."/>
            <person name="Levati E."/>
            <person name="Barry K.W."/>
            <person name="Belfiori B."/>
            <person name="Cichocki N."/>
            <person name="Clum A."/>
            <person name="Dockter R.B."/>
            <person name="Fauchery L."/>
            <person name="Guy J."/>
            <person name="Iotti M."/>
            <person name="Le Tacon F."/>
            <person name="Lindquist E.A."/>
            <person name="Lipzen A."/>
            <person name="Malagnac F."/>
            <person name="Mello A."/>
            <person name="Molinier V."/>
            <person name="Miyauchi S."/>
            <person name="Poulain J."/>
            <person name="Riccioni C."/>
            <person name="Rubini A."/>
            <person name="Sitrit Y."/>
            <person name="Splivallo R."/>
            <person name="Traeger S."/>
            <person name="Wang M."/>
            <person name="Zifcakova L."/>
            <person name="Wipf D."/>
            <person name="Zambonelli A."/>
            <person name="Paolocci F."/>
            <person name="Nowrousian M."/>
            <person name="Ottonello S."/>
            <person name="Baldrian P."/>
            <person name="Spatafora J.W."/>
            <person name="Henrissat B."/>
            <person name="Nagy L.G."/>
            <person name="Aury J.M."/>
            <person name="Wincker P."/>
            <person name="Grigoriev I.V."/>
            <person name="Bonfante P."/>
            <person name="Martin F.M."/>
        </authorList>
    </citation>
    <scope>NUCLEOTIDE SEQUENCE [LARGE SCALE GENOMIC DNA]</scope>
    <source>
        <strain evidence="7 8">CCBAS932</strain>
    </source>
</reference>
<evidence type="ECO:0000256" key="6">
    <source>
        <dbReference type="SAM" id="MobiDB-lite"/>
    </source>
</evidence>
<dbReference type="GO" id="GO:0031491">
    <property type="term" value="F:nucleosome binding"/>
    <property type="evidence" value="ECO:0007669"/>
    <property type="project" value="TreeGrafter"/>
</dbReference>
<dbReference type="PANTHER" id="PTHR15502:SF7">
    <property type="entry name" value="CALCINEURIN-BINDING PROTEIN CABIN-1"/>
    <property type="match status" value="1"/>
</dbReference>
<accession>A0A3N4KTQ4</accession>